<dbReference type="Proteomes" id="UP000299102">
    <property type="component" value="Unassembled WGS sequence"/>
</dbReference>
<comment type="caution">
    <text evidence="1">The sequence shown here is derived from an EMBL/GenBank/DDBJ whole genome shotgun (WGS) entry which is preliminary data.</text>
</comment>
<evidence type="ECO:0000313" key="1">
    <source>
        <dbReference type="EMBL" id="GBP28490.1"/>
    </source>
</evidence>
<dbReference type="EMBL" id="BGZK01000208">
    <property type="protein sequence ID" value="GBP28490.1"/>
    <property type="molecule type" value="Genomic_DNA"/>
</dbReference>
<gene>
    <name evidence="1" type="ORF">EVAR_22953_1</name>
</gene>
<dbReference type="AlphaFoldDB" id="A0A4C1UQJ2"/>
<reference evidence="1 2" key="1">
    <citation type="journal article" date="2019" name="Commun. Biol.">
        <title>The bagworm genome reveals a unique fibroin gene that provides high tensile strength.</title>
        <authorList>
            <person name="Kono N."/>
            <person name="Nakamura H."/>
            <person name="Ohtoshi R."/>
            <person name="Tomita M."/>
            <person name="Numata K."/>
            <person name="Arakawa K."/>
        </authorList>
    </citation>
    <scope>NUCLEOTIDE SEQUENCE [LARGE SCALE GENOMIC DNA]</scope>
</reference>
<proteinExistence type="predicted"/>
<sequence>MHLQLNKLSICRAPGVATVEGPRAPREPSALTDIMHRRPALRIMTAFLFMEYLRPNPFQLLHGWERRARQDVGLGRCYGTGGVNVFRAALRQRRRPNPVTMKYS</sequence>
<evidence type="ECO:0000313" key="2">
    <source>
        <dbReference type="Proteomes" id="UP000299102"/>
    </source>
</evidence>
<organism evidence="1 2">
    <name type="scientific">Eumeta variegata</name>
    <name type="common">Bagworm moth</name>
    <name type="synonym">Eumeta japonica</name>
    <dbReference type="NCBI Taxonomy" id="151549"/>
    <lineage>
        <taxon>Eukaryota</taxon>
        <taxon>Metazoa</taxon>
        <taxon>Ecdysozoa</taxon>
        <taxon>Arthropoda</taxon>
        <taxon>Hexapoda</taxon>
        <taxon>Insecta</taxon>
        <taxon>Pterygota</taxon>
        <taxon>Neoptera</taxon>
        <taxon>Endopterygota</taxon>
        <taxon>Lepidoptera</taxon>
        <taxon>Glossata</taxon>
        <taxon>Ditrysia</taxon>
        <taxon>Tineoidea</taxon>
        <taxon>Psychidae</taxon>
        <taxon>Oiketicinae</taxon>
        <taxon>Eumeta</taxon>
    </lineage>
</organism>
<accession>A0A4C1UQJ2</accession>
<keyword evidence="2" id="KW-1185">Reference proteome</keyword>
<protein>
    <submittedName>
        <fullName evidence="1">Uncharacterized protein</fullName>
    </submittedName>
</protein>
<name>A0A4C1UQJ2_EUMVA</name>